<feature type="transmembrane region" description="Helical" evidence="1">
    <location>
        <begin position="239"/>
        <end position="264"/>
    </location>
</feature>
<feature type="transmembrane region" description="Helical" evidence="1">
    <location>
        <begin position="6"/>
        <end position="32"/>
    </location>
</feature>
<dbReference type="InterPro" id="IPR051790">
    <property type="entry name" value="Cytochrome_c-biogenesis_DsbD"/>
</dbReference>
<gene>
    <name evidence="2" type="ORF">BM477_01175</name>
</gene>
<sequence length="313" mass="32955">MSINFAGAYLGGLLTLFAPCAALILPSFFAYAFADRRTLISRTLWFTLGLLISLTPLGFLAGSFGALIQSYGTTLTLIIGALVIVMGVWQALALPGFSQWFKRSGSGGRGGRGRLSTRSAVTQNPQVGLVADVKLGVLRDTETAAANSATNPLAVFGLGVGYGLAGVGCSGPILGAMLALASFGGSPIMGGFLMAFYALGMATPIFLLALLWERFRLGERGWLKPTPIRVLGRATTRGGLISGIIFILLGVVLIITGGHSALPALLSPTTQVQWEQTIASVTNAVPPALFVALFVALIALIWVWRRTVRDREE</sequence>
<feature type="transmembrane region" description="Helical" evidence="1">
    <location>
        <begin position="284"/>
        <end position="304"/>
    </location>
</feature>
<feature type="transmembrane region" description="Helical" evidence="1">
    <location>
        <begin position="153"/>
        <end position="180"/>
    </location>
</feature>
<dbReference type="Proteomes" id="UP000186465">
    <property type="component" value="Unassembled WGS sequence"/>
</dbReference>
<feature type="transmembrane region" description="Helical" evidence="1">
    <location>
        <begin position="192"/>
        <end position="212"/>
    </location>
</feature>
<dbReference type="RefSeq" id="WP_075360837.1">
    <property type="nucleotide sequence ID" value="NZ_MPDM01000001.1"/>
</dbReference>
<protein>
    <submittedName>
        <fullName evidence="2">Uncharacterized protein</fullName>
    </submittedName>
</protein>
<feature type="transmembrane region" description="Helical" evidence="1">
    <location>
        <begin position="44"/>
        <end position="68"/>
    </location>
</feature>
<dbReference type="PANTHER" id="PTHR31272">
    <property type="entry name" value="CYTOCHROME C-TYPE BIOGENESIS PROTEIN HI_1454-RELATED"/>
    <property type="match status" value="1"/>
</dbReference>
<evidence type="ECO:0000313" key="3">
    <source>
        <dbReference type="Proteomes" id="UP000186465"/>
    </source>
</evidence>
<keyword evidence="3" id="KW-1185">Reference proteome</keyword>
<dbReference type="OrthoDB" id="4332145at2"/>
<proteinExistence type="predicted"/>
<feature type="transmembrane region" description="Helical" evidence="1">
    <location>
        <begin position="74"/>
        <end position="94"/>
    </location>
</feature>
<dbReference type="STRING" id="156892.BM477_01175"/>
<keyword evidence="1" id="KW-1133">Transmembrane helix</keyword>
<dbReference type="AlphaFoldDB" id="A0A1Q5PT93"/>
<evidence type="ECO:0000256" key="1">
    <source>
        <dbReference type="SAM" id="Phobius"/>
    </source>
</evidence>
<comment type="caution">
    <text evidence="2">The sequence shown here is derived from an EMBL/GenBank/DDBJ whole genome shotgun (WGS) entry which is preliminary data.</text>
</comment>
<keyword evidence="1" id="KW-0472">Membrane</keyword>
<keyword evidence="1" id="KW-0812">Transmembrane</keyword>
<dbReference type="PANTHER" id="PTHR31272:SF4">
    <property type="entry name" value="CYTOCHROME C-TYPE BIOGENESIS PROTEIN HI_1454-RELATED"/>
    <property type="match status" value="1"/>
</dbReference>
<accession>A0A1Q5PT93</accession>
<name>A0A1Q5PT93_9ACTO</name>
<evidence type="ECO:0000313" key="2">
    <source>
        <dbReference type="EMBL" id="OKL50600.1"/>
    </source>
</evidence>
<organism evidence="2 3">
    <name type="scientific">Boudabousia marimammalium</name>
    <dbReference type="NCBI Taxonomy" id="156892"/>
    <lineage>
        <taxon>Bacteria</taxon>
        <taxon>Bacillati</taxon>
        <taxon>Actinomycetota</taxon>
        <taxon>Actinomycetes</taxon>
        <taxon>Actinomycetales</taxon>
        <taxon>Actinomycetaceae</taxon>
        <taxon>Boudabousia</taxon>
    </lineage>
</organism>
<dbReference type="EMBL" id="MPDM01000001">
    <property type="protein sequence ID" value="OKL50600.1"/>
    <property type="molecule type" value="Genomic_DNA"/>
</dbReference>
<reference evidence="3" key="1">
    <citation type="submission" date="2016-11" db="EMBL/GenBank/DDBJ databases">
        <title>Actinomyces gypaetusis sp. nov. isolated from Gypaetus barbatus in Qinghai Tibet Plateau China.</title>
        <authorList>
            <person name="Meng X."/>
        </authorList>
    </citation>
    <scope>NUCLEOTIDE SEQUENCE [LARGE SCALE GENOMIC DNA]</scope>
    <source>
        <strain evidence="3">DSM 15383</strain>
    </source>
</reference>